<dbReference type="InterPro" id="IPR003838">
    <property type="entry name" value="ABC3_permease_C"/>
</dbReference>
<name>A0A8J3TUX7_9ACTN</name>
<organism evidence="10 11">
    <name type="scientific">Planotetraspora mira</name>
    <dbReference type="NCBI Taxonomy" id="58121"/>
    <lineage>
        <taxon>Bacteria</taxon>
        <taxon>Bacillati</taxon>
        <taxon>Actinomycetota</taxon>
        <taxon>Actinomycetes</taxon>
        <taxon>Streptosporangiales</taxon>
        <taxon>Streptosporangiaceae</taxon>
        <taxon>Planotetraspora</taxon>
    </lineage>
</organism>
<feature type="transmembrane region" description="Helical" evidence="7">
    <location>
        <begin position="479"/>
        <end position="499"/>
    </location>
</feature>
<evidence type="ECO:0000256" key="7">
    <source>
        <dbReference type="SAM" id="Phobius"/>
    </source>
</evidence>
<dbReference type="PANTHER" id="PTHR30572">
    <property type="entry name" value="MEMBRANE COMPONENT OF TRANSPORTER-RELATED"/>
    <property type="match status" value="1"/>
</dbReference>
<feature type="transmembrane region" description="Helical" evidence="7">
    <location>
        <begin position="390"/>
        <end position="413"/>
    </location>
</feature>
<evidence type="ECO:0000256" key="6">
    <source>
        <dbReference type="ARBA" id="ARBA00038076"/>
    </source>
</evidence>
<feature type="domain" description="MacB-like periplasmic core" evidence="9">
    <location>
        <begin position="17"/>
        <end position="208"/>
    </location>
</feature>
<dbReference type="GO" id="GO:0005886">
    <property type="term" value="C:plasma membrane"/>
    <property type="evidence" value="ECO:0007669"/>
    <property type="project" value="UniProtKB-SubCell"/>
</dbReference>
<dbReference type="RefSeq" id="WP_203954884.1">
    <property type="nucleotide sequence ID" value="NZ_BOOO01000022.1"/>
</dbReference>
<feature type="transmembrane region" description="Helical" evidence="7">
    <location>
        <begin position="250"/>
        <end position="275"/>
    </location>
</feature>
<evidence type="ECO:0000313" key="10">
    <source>
        <dbReference type="EMBL" id="GII30944.1"/>
    </source>
</evidence>
<evidence type="ECO:0000256" key="3">
    <source>
        <dbReference type="ARBA" id="ARBA00022692"/>
    </source>
</evidence>
<feature type="transmembrane region" description="Helical" evidence="7">
    <location>
        <begin position="349"/>
        <end position="369"/>
    </location>
</feature>
<gene>
    <name evidence="10" type="ORF">Pmi06nite_43860</name>
</gene>
<feature type="domain" description="ABC3 transporter permease C-terminal" evidence="8">
    <location>
        <begin position="707"/>
        <end position="820"/>
    </location>
</feature>
<evidence type="ECO:0000256" key="4">
    <source>
        <dbReference type="ARBA" id="ARBA00022989"/>
    </source>
</evidence>
<dbReference type="PANTHER" id="PTHR30572:SF4">
    <property type="entry name" value="ABC TRANSPORTER PERMEASE YTRF"/>
    <property type="match status" value="1"/>
</dbReference>
<feature type="transmembrane region" description="Helical" evidence="7">
    <location>
        <begin position="749"/>
        <end position="775"/>
    </location>
</feature>
<comment type="subcellular location">
    <subcellularLocation>
        <location evidence="1">Cell membrane</location>
        <topology evidence="1">Multi-pass membrane protein</topology>
    </subcellularLocation>
</comment>
<dbReference type="Proteomes" id="UP000650628">
    <property type="component" value="Unassembled WGS sequence"/>
</dbReference>
<feature type="transmembrane region" description="Helical" evidence="7">
    <location>
        <begin position="787"/>
        <end position="811"/>
    </location>
</feature>
<dbReference type="Pfam" id="PF12704">
    <property type="entry name" value="MacB_PCD"/>
    <property type="match status" value="2"/>
</dbReference>
<dbReference type="GO" id="GO:0022857">
    <property type="term" value="F:transmembrane transporter activity"/>
    <property type="evidence" value="ECO:0007669"/>
    <property type="project" value="TreeGrafter"/>
</dbReference>
<dbReference type="Pfam" id="PF02687">
    <property type="entry name" value="FtsX"/>
    <property type="match status" value="2"/>
</dbReference>
<evidence type="ECO:0000259" key="8">
    <source>
        <dbReference type="Pfam" id="PF02687"/>
    </source>
</evidence>
<evidence type="ECO:0000256" key="2">
    <source>
        <dbReference type="ARBA" id="ARBA00022475"/>
    </source>
</evidence>
<dbReference type="AlphaFoldDB" id="A0A8J3TUX7"/>
<proteinExistence type="inferred from homology"/>
<evidence type="ECO:0000256" key="5">
    <source>
        <dbReference type="ARBA" id="ARBA00023136"/>
    </source>
</evidence>
<keyword evidence="5 7" id="KW-0472">Membrane</keyword>
<feature type="transmembrane region" description="Helical" evidence="7">
    <location>
        <begin position="296"/>
        <end position="329"/>
    </location>
</feature>
<keyword evidence="11" id="KW-1185">Reference proteome</keyword>
<evidence type="ECO:0000259" key="9">
    <source>
        <dbReference type="Pfam" id="PF12704"/>
    </source>
</evidence>
<feature type="transmembrane region" description="Helical" evidence="7">
    <location>
        <begin position="700"/>
        <end position="728"/>
    </location>
</feature>
<dbReference type="InterPro" id="IPR025857">
    <property type="entry name" value="MacB_PCD"/>
</dbReference>
<feature type="domain" description="ABC3 transporter permease C-terminal" evidence="8">
    <location>
        <begin position="254"/>
        <end position="376"/>
    </location>
</feature>
<sequence length="828" mass="85881">MFRTTITGLLAHRLRLLLTSLAIILGVGFIAGTFVLTDTIDAGFSQSFTAAADKIDVAVISKGDEDPLPPSLLAKVGSVAGVKDAQPVVSGEAPLIGKDGKTVGELVTAGVSFPSYRLDVTSGKAPASDGEALVDTSTARAQGFRIGDTVSVLDQKNVRHEFRLVGTFDVGVDQSLAARGAVAYTPATAMRMTGATGYAEIDVTTAGPSRESLRTAVAAVAGSGAKVQTGEERAADLAASNGASTDYLKVGLLMFGFVALLVAGLVIYNTFGILVAQRMRELALLRCIGATRRQVFGSIVLESAIVGLVSSILGLAAGLGMGWLAVFLLGTYQPDVEVPTGTVTLSPQTIVIGLATGLIMTVVAALLPARQATKVAPVAALRTQTEEHTFRAGVVRIIFAVLFGLAAAGLTYAGVTAKPDETALMTVMAGGVLAFFTVLILGPVLVTPLSGLAGWLPGRLFGVPGRLATENSRRNPKRSATTTIALTIGVTLMTFMAVLTATMRATADHELDSQFPADYRVAAQTGDVPHTVAEALRGHPELATVAEFREAEGKLDDEDYPIGTVTSSVLETAMRPKATSGSADGFKPGTVMIADYVAEHLKIKVGDDVRVGTAKKATPLRVVAILDSQSLLPSITVPEQFFDERFGKTDDNQILITAADGADLDKARAIVDDATQPYPAVKVTSSTEIRGQFDEAINGILSVITGLLGLAIVISLLGIANTLSLSVHERTRESALLRALGLKRGQLRGMLTVEALILGLVGALVGTVLGIVYGWAATTTISESVSFRLPVGQIALFIAASGLAGVLAAVLPARRAARTSIVGSLASD</sequence>
<feature type="transmembrane region" description="Helical" evidence="7">
    <location>
        <begin position="433"/>
        <end position="458"/>
    </location>
</feature>
<reference evidence="10 11" key="1">
    <citation type="submission" date="2021-01" db="EMBL/GenBank/DDBJ databases">
        <title>Whole genome shotgun sequence of Planotetraspora mira NBRC 15435.</title>
        <authorList>
            <person name="Komaki H."/>
            <person name="Tamura T."/>
        </authorList>
    </citation>
    <scope>NUCLEOTIDE SEQUENCE [LARGE SCALE GENOMIC DNA]</scope>
    <source>
        <strain evidence="10 11">NBRC 15435</strain>
    </source>
</reference>
<dbReference type="InterPro" id="IPR050250">
    <property type="entry name" value="Macrolide_Exporter_MacB"/>
</dbReference>
<accession>A0A8J3TUX7</accession>
<evidence type="ECO:0000256" key="1">
    <source>
        <dbReference type="ARBA" id="ARBA00004651"/>
    </source>
</evidence>
<protein>
    <submittedName>
        <fullName evidence="10">ABC transporter substrate-binding protein</fullName>
    </submittedName>
</protein>
<evidence type="ECO:0000313" key="11">
    <source>
        <dbReference type="Proteomes" id="UP000650628"/>
    </source>
</evidence>
<feature type="transmembrane region" description="Helical" evidence="7">
    <location>
        <begin position="16"/>
        <end position="36"/>
    </location>
</feature>
<feature type="domain" description="MacB-like periplasmic core" evidence="9">
    <location>
        <begin position="479"/>
        <end position="672"/>
    </location>
</feature>
<comment type="caution">
    <text evidence="10">The sequence shown here is derived from an EMBL/GenBank/DDBJ whole genome shotgun (WGS) entry which is preliminary data.</text>
</comment>
<keyword evidence="3 7" id="KW-0812">Transmembrane</keyword>
<keyword evidence="2" id="KW-1003">Cell membrane</keyword>
<comment type="similarity">
    <text evidence="6">Belongs to the ABC-4 integral membrane protein family.</text>
</comment>
<dbReference type="EMBL" id="BOOO01000022">
    <property type="protein sequence ID" value="GII30944.1"/>
    <property type="molecule type" value="Genomic_DNA"/>
</dbReference>
<keyword evidence="4 7" id="KW-1133">Transmembrane helix</keyword>